<sequence length="549" mass="61661">MLSKLGILLKLIVATFILGSDDSVAATKPQCQRKCGNVSIPYPFGIGEHCCINAWFEITCQNHIPVLQVYQMKVLNISVSQIRVANNRKFTDCNPDKESWTNRHIELLIKRDLNPFFFPHTSNKLVAVGCDIYSFITEANEENHETGCLSLCKGPISESAARFCSGFHCCETPLTRNFRSIRVQILNVSSVYSERGGPRACSSAFLAEAEHYFSSYFPMDHEIPVRLSWVVGKNSCKENLEQRNFTNSGYACGRNTECVDHDMGYRCRCSTGYRGNPYLLNGCKDIDECRTSTKLCPKGAVCKNMPGNFSCICPTGYHPDATRENGCVRDRPQVPLATIVSLGIVFGTSLVVILISAILCAWRLRKRRQAKARELFFKRNGGFLLQQQIASQKRAIGKTKIFVTEELERATDNFNASRIHGNGGFGSVYKGMLADGRIVGIKKAHVVNENQVSQFINEVVILSQINHRNIVKLLGCCLETEVPLLIFEFVSNAVKESRLFQILEARVAMEAKKDEVLEFAKLARRCLKLNGKKRPTMKQLVIELEKLRT</sequence>
<comment type="caution">
    <text evidence="1">The sequence shown here is derived from an EMBL/GenBank/DDBJ whole genome shotgun (WGS) entry which is preliminary data.</text>
</comment>
<reference evidence="2" key="1">
    <citation type="journal article" date="2023" name="G3 (Bethesda)">
        <title>Genome assembly and association tests identify interacting loci associated with vigor, precocity, and sex in interspecific pistachio rootstocks.</title>
        <authorList>
            <person name="Palmer W."/>
            <person name="Jacygrad E."/>
            <person name="Sagayaradj S."/>
            <person name="Cavanaugh K."/>
            <person name="Han R."/>
            <person name="Bertier L."/>
            <person name="Beede B."/>
            <person name="Kafkas S."/>
            <person name="Golino D."/>
            <person name="Preece J."/>
            <person name="Michelmore R."/>
        </authorList>
    </citation>
    <scope>NUCLEOTIDE SEQUENCE [LARGE SCALE GENOMIC DNA]</scope>
</reference>
<organism evidence="1 2">
    <name type="scientific">Pistacia integerrima</name>
    <dbReference type="NCBI Taxonomy" id="434235"/>
    <lineage>
        <taxon>Eukaryota</taxon>
        <taxon>Viridiplantae</taxon>
        <taxon>Streptophyta</taxon>
        <taxon>Embryophyta</taxon>
        <taxon>Tracheophyta</taxon>
        <taxon>Spermatophyta</taxon>
        <taxon>Magnoliopsida</taxon>
        <taxon>eudicotyledons</taxon>
        <taxon>Gunneridae</taxon>
        <taxon>Pentapetalae</taxon>
        <taxon>rosids</taxon>
        <taxon>malvids</taxon>
        <taxon>Sapindales</taxon>
        <taxon>Anacardiaceae</taxon>
        <taxon>Pistacia</taxon>
    </lineage>
</organism>
<dbReference type="EMBL" id="CM047745">
    <property type="protein sequence ID" value="KAJ0024735.1"/>
    <property type="molecule type" value="Genomic_DNA"/>
</dbReference>
<accession>A0ACC0XWB8</accession>
<dbReference type="Proteomes" id="UP001163603">
    <property type="component" value="Chromosome 10"/>
</dbReference>
<name>A0ACC0XWB8_9ROSI</name>
<proteinExistence type="predicted"/>
<evidence type="ECO:0000313" key="2">
    <source>
        <dbReference type="Proteomes" id="UP001163603"/>
    </source>
</evidence>
<protein>
    <submittedName>
        <fullName evidence="1">Uncharacterized protein</fullName>
    </submittedName>
</protein>
<keyword evidence="2" id="KW-1185">Reference proteome</keyword>
<gene>
    <name evidence="1" type="ORF">Pint_09137</name>
</gene>
<evidence type="ECO:0000313" key="1">
    <source>
        <dbReference type="EMBL" id="KAJ0024735.1"/>
    </source>
</evidence>